<dbReference type="AlphaFoldDB" id="E0UTZ5"/>
<name>E0UTZ5_SULAO</name>
<organism evidence="1 2">
    <name type="scientific">Sulfurimonas autotrophica (strain ATCC BAA-671 / DSM 16294 / JCM 11897 / OK10)</name>
    <dbReference type="NCBI Taxonomy" id="563040"/>
    <lineage>
        <taxon>Bacteria</taxon>
        <taxon>Pseudomonadati</taxon>
        <taxon>Campylobacterota</taxon>
        <taxon>Epsilonproteobacteria</taxon>
        <taxon>Campylobacterales</taxon>
        <taxon>Sulfurimonadaceae</taxon>
        <taxon>Sulfurimonas</taxon>
    </lineage>
</organism>
<keyword evidence="2" id="KW-1185">Reference proteome</keyword>
<sequence>MKAEEFDKIFDDNEEDIIEYLDLSKIKRPNLEPKRINIDFPTWMVKKLDEEAQHIGVSRQAIIKTWLADKIMELEHHKLAV</sequence>
<dbReference type="Proteomes" id="UP000007803">
    <property type="component" value="Chromosome"/>
</dbReference>
<protein>
    <recommendedName>
        <fullName evidence="3">CopG family transcriptional regulator</fullName>
    </recommendedName>
</protein>
<reference evidence="2" key="1">
    <citation type="journal article" date="2010" name="Stand. Genomic Sci.">
        <title>Complete genome sequence of Sulfurimonas autotrophica type strain (OK10).</title>
        <authorList>
            <person name="Sikorski J."/>
            <person name="Munk C."/>
            <person name="Lapidus A."/>
            <person name="Djao O."/>
            <person name="Lucas S."/>
            <person name="Glavina Del Rio T."/>
            <person name="Nolan M."/>
            <person name="Tice H."/>
            <person name="Han C."/>
            <person name="Cheng J."/>
            <person name="Tapia R."/>
            <person name="Goodwin L."/>
            <person name="Pitluck S."/>
            <person name="Liolios K."/>
            <person name="Ivanova N."/>
            <person name="Mavromatis K."/>
            <person name="Mikhailova N."/>
            <person name="Pati A."/>
            <person name="Sims D."/>
            <person name="Meincke L."/>
            <person name="Brettin T."/>
            <person name="Detter J."/>
            <person name="Chen A."/>
            <person name="Palaniappan K."/>
            <person name="Land M."/>
            <person name="Hauser L."/>
            <person name="Chang Y."/>
            <person name="Jeffries C."/>
            <person name="Rohde M."/>
            <person name="Lang E."/>
            <person name="Spring S."/>
            <person name="Goker M."/>
            <person name="Woyke T."/>
            <person name="Bristow J."/>
            <person name="Eisen J."/>
            <person name="Markowitz V."/>
            <person name="Hugenholtz P."/>
            <person name="Kyrpides N."/>
            <person name="Klenk H."/>
        </authorList>
    </citation>
    <scope>NUCLEOTIDE SEQUENCE [LARGE SCALE GENOMIC DNA]</scope>
    <source>
        <strain evidence="2">ATCC BAA-671 / DSM 16294 / JCM 11897 / OK10</strain>
    </source>
</reference>
<dbReference type="eggNOG" id="ENOG5032YQV">
    <property type="taxonomic scope" value="Bacteria"/>
</dbReference>
<dbReference type="EMBL" id="CP002205">
    <property type="protein sequence ID" value="ADN09439.1"/>
    <property type="molecule type" value="Genomic_DNA"/>
</dbReference>
<evidence type="ECO:0000313" key="1">
    <source>
        <dbReference type="EMBL" id="ADN09439.1"/>
    </source>
</evidence>
<dbReference type="NCBIfam" id="NF047399">
    <property type="entry name" value="BrnA_antitoxin_add"/>
    <property type="match status" value="1"/>
</dbReference>
<proteinExistence type="predicted"/>
<dbReference type="KEGG" id="sua:Saut_1392"/>
<dbReference type="STRING" id="563040.Saut_1392"/>
<gene>
    <name evidence="1" type="ordered locus">Saut_1392</name>
</gene>
<dbReference type="OrthoDB" id="9798485at2"/>
<dbReference type="HOGENOM" id="CLU_184328_0_0_7"/>
<evidence type="ECO:0000313" key="2">
    <source>
        <dbReference type="Proteomes" id="UP000007803"/>
    </source>
</evidence>
<dbReference type="RefSeq" id="WP_013327192.1">
    <property type="nucleotide sequence ID" value="NC_014506.1"/>
</dbReference>
<evidence type="ECO:0008006" key="3">
    <source>
        <dbReference type="Google" id="ProtNLM"/>
    </source>
</evidence>
<accession>E0UTZ5</accession>